<proteinExistence type="predicted"/>
<comment type="caution">
    <text evidence="1">The sequence shown here is derived from an EMBL/GenBank/DDBJ whole genome shotgun (WGS) entry which is preliminary data.</text>
</comment>
<protein>
    <submittedName>
        <fullName evidence="1">Uncharacterized protein</fullName>
    </submittedName>
</protein>
<dbReference type="AlphaFoldDB" id="A0A9P4IGS1"/>
<reference evidence="1" key="1">
    <citation type="journal article" date="2020" name="Stud. Mycol.">
        <title>101 Dothideomycetes genomes: a test case for predicting lifestyles and emergence of pathogens.</title>
        <authorList>
            <person name="Haridas S."/>
            <person name="Albert R."/>
            <person name="Binder M."/>
            <person name="Bloem J."/>
            <person name="Labutti K."/>
            <person name="Salamov A."/>
            <person name="Andreopoulos B."/>
            <person name="Baker S."/>
            <person name="Barry K."/>
            <person name="Bills G."/>
            <person name="Bluhm B."/>
            <person name="Cannon C."/>
            <person name="Castanera R."/>
            <person name="Culley D."/>
            <person name="Daum C."/>
            <person name="Ezra D."/>
            <person name="Gonzalez J."/>
            <person name="Henrissat B."/>
            <person name="Kuo A."/>
            <person name="Liang C."/>
            <person name="Lipzen A."/>
            <person name="Lutzoni F."/>
            <person name="Magnuson J."/>
            <person name="Mondo S."/>
            <person name="Nolan M."/>
            <person name="Ohm R."/>
            <person name="Pangilinan J."/>
            <person name="Park H.-J."/>
            <person name="Ramirez L."/>
            <person name="Alfaro M."/>
            <person name="Sun H."/>
            <person name="Tritt A."/>
            <person name="Yoshinaga Y."/>
            <person name="Zwiers L.-H."/>
            <person name="Turgeon B."/>
            <person name="Goodwin S."/>
            <person name="Spatafora J."/>
            <person name="Crous P."/>
            <person name="Grigoriev I."/>
        </authorList>
    </citation>
    <scope>NUCLEOTIDE SEQUENCE</scope>
    <source>
        <strain evidence="1">CBS 133067</strain>
    </source>
</reference>
<organism evidence="1 2">
    <name type="scientific">Rhizodiscina lignyota</name>
    <dbReference type="NCBI Taxonomy" id="1504668"/>
    <lineage>
        <taxon>Eukaryota</taxon>
        <taxon>Fungi</taxon>
        <taxon>Dikarya</taxon>
        <taxon>Ascomycota</taxon>
        <taxon>Pezizomycotina</taxon>
        <taxon>Dothideomycetes</taxon>
        <taxon>Pleosporomycetidae</taxon>
        <taxon>Aulographales</taxon>
        <taxon>Rhizodiscinaceae</taxon>
        <taxon>Rhizodiscina</taxon>
    </lineage>
</organism>
<accession>A0A9P4IGS1</accession>
<name>A0A9P4IGS1_9PEZI</name>
<keyword evidence="2" id="KW-1185">Reference proteome</keyword>
<evidence type="ECO:0000313" key="1">
    <source>
        <dbReference type="EMBL" id="KAF2101421.1"/>
    </source>
</evidence>
<dbReference type="Proteomes" id="UP000799772">
    <property type="component" value="Unassembled WGS sequence"/>
</dbReference>
<evidence type="ECO:0000313" key="2">
    <source>
        <dbReference type="Proteomes" id="UP000799772"/>
    </source>
</evidence>
<sequence length="150" mass="16773">MSDPFADPHDLRSNKSSSSMHALRSRTIDLEFGRERRAIVVEVRSAWQKFEKIASQRGCKQECSASQDGRFQRPYRSELQGGLHRLGACLGGSSQGLRLVSALPGEFSCLCIVLETRVAAQPEDVCVLPSSKESKEQLRNSFKIMDMQLQ</sequence>
<gene>
    <name evidence="1" type="ORF">NA57DRAFT_53389</name>
</gene>
<dbReference type="EMBL" id="ML978123">
    <property type="protein sequence ID" value="KAF2101421.1"/>
    <property type="molecule type" value="Genomic_DNA"/>
</dbReference>